<proteinExistence type="inferred from homology"/>
<evidence type="ECO:0000259" key="8">
    <source>
        <dbReference type="PROSITE" id="PS50928"/>
    </source>
</evidence>
<sequence>MHTVKLRLRTAAAAIIAILFILPLLWVLTSSLNPGNDFLRYLSPLSVESFVPLRPNFANYANLVQGDFGRAILNSLWVCFVTVVVGLAICASTAFGLSALRFRGAGIVFGVVVLSFLIPFDAIAIPLANLFRDWGLQNTYTGLILPGIGNGFTIFLLRQFFLAIPRELVEAARVDGMGWWGVFTRIYLPLSRPALVGAGLTLFLFQWQAYMWPLLIGTEPAKQLAPIALANLQGQFTVDFGQIFAGSLVLTLVPMILMLRFQRHFTQSMTTTGLKD</sequence>
<dbReference type="PANTHER" id="PTHR43744">
    <property type="entry name" value="ABC TRANSPORTER PERMEASE PROTEIN MG189-RELATED-RELATED"/>
    <property type="match status" value="1"/>
</dbReference>
<keyword evidence="10" id="KW-1185">Reference proteome</keyword>
<feature type="transmembrane region" description="Helical" evidence="7">
    <location>
        <begin position="143"/>
        <end position="165"/>
    </location>
</feature>
<comment type="caution">
    <text evidence="9">The sequence shown here is derived from an EMBL/GenBank/DDBJ whole genome shotgun (WGS) entry which is preliminary data.</text>
</comment>
<evidence type="ECO:0000256" key="4">
    <source>
        <dbReference type="ARBA" id="ARBA00022692"/>
    </source>
</evidence>
<dbReference type="CDD" id="cd06261">
    <property type="entry name" value="TM_PBP2"/>
    <property type="match status" value="1"/>
</dbReference>
<comment type="subcellular location">
    <subcellularLocation>
        <location evidence="1 7">Cell membrane</location>
        <topology evidence="1 7">Multi-pass membrane protein</topology>
    </subcellularLocation>
</comment>
<evidence type="ECO:0000313" key="10">
    <source>
        <dbReference type="Proteomes" id="UP001595699"/>
    </source>
</evidence>
<dbReference type="SUPFAM" id="SSF161098">
    <property type="entry name" value="MetI-like"/>
    <property type="match status" value="1"/>
</dbReference>
<feature type="transmembrane region" description="Helical" evidence="7">
    <location>
        <begin position="12"/>
        <end position="32"/>
    </location>
</feature>
<accession>A0ABV7YJ98</accession>
<dbReference type="EMBL" id="JBHRZH010000031">
    <property type="protein sequence ID" value="MFC3764682.1"/>
    <property type="molecule type" value="Genomic_DNA"/>
</dbReference>
<gene>
    <name evidence="9" type="ORF">ACFOUW_27840</name>
</gene>
<organism evidence="9 10">
    <name type="scientific">Tenggerimyces flavus</name>
    <dbReference type="NCBI Taxonomy" id="1708749"/>
    <lineage>
        <taxon>Bacteria</taxon>
        <taxon>Bacillati</taxon>
        <taxon>Actinomycetota</taxon>
        <taxon>Actinomycetes</taxon>
        <taxon>Propionibacteriales</taxon>
        <taxon>Nocardioidaceae</taxon>
        <taxon>Tenggerimyces</taxon>
    </lineage>
</organism>
<evidence type="ECO:0000256" key="7">
    <source>
        <dbReference type="RuleBase" id="RU363032"/>
    </source>
</evidence>
<feature type="transmembrane region" description="Helical" evidence="7">
    <location>
        <begin position="75"/>
        <end position="100"/>
    </location>
</feature>
<feature type="transmembrane region" description="Helical" evidence="7">
    <location>
        <begin position="107"/>
        <end position="131"/>
    </location>
</feature>
<keyword evidence="6 7" id="KW-0472">Membrane</keyword>
<dbReference type="InterPro" id="IPR035906">
    <property type="entry name" value="MetI-like_sf"/>
</dbReference>
<name>A0ABV7YJ98_9ACTN</name>
<dbReference type="RefSeq" id="WP_205119012.1">
    <property type="nucleotide sequence ID" value="NZ_JAFBCM010000001.1"/>
</dbReference>
<keyword evidence="3" id="KW-1003">Cell membrane</keyword>
<dbReference type="Proteomes" id="UP001595699">
    <property type="component" value="Unassembled WGS sequence"/>
</dbReference>
<evidence type="ECO:0000256" key="1">
    <source>
        <dbReference type="ARBA" id="ARBA00004651"/>
    </source>
</evidence>
<dbReference type="Pfam" id="PF00528">
    <property type="entry name" value="BPD_transp_1"/>
    <property type="match status" value="1"/>
</dbReference>
<evidence type="ECO:0000256" key="2">
    <source>
        <dbReference type="ARBA" id="ARBA00022448"/>
    </source>
</evidence>
<evidence type="ECO:0000256" key="6">
    <source>
        <dbReference type="ARBA" id="ARBA00023136"/>
    </source>
</evidence>
<keyword evidence="5 7" id="KW-1133">Transmembrane helix</keyword>
<evidence type="ECO:0000256" key="3">
    <source>
        <dbReference type="ARBA" id="ARBA00022475"/>
    </source>
</evidence>
<feature type="transmembrane region" description="Helical" evidence="7">
    <location>
        <begin position="186"/>
        <end position="205"/>
    </location>
</feature>
<reference evidence="10" key="1">
    <citation type="journal article" date="2019" name="Int. J. Syst. Evol. Microbiol.">
        <title>The Global Catalogue of Microorganisms (GCM) 10K type strain sequencing project: providing services to taxonomists for standard genome sequencing and annotation.</title>
        <authorList>
            <consortium name="The Broad Institute Genomics Platform"/>
            <consortium name="The Broad Institute Genome Sequencing Center for Infectious Disease"/>
            <person name="Wu L."/>
            <person name="Ma J."/>
        </authorList>
    </citation>
    <scope>NUCLEOTIDE SEQUENCE [LARGE SCALE GENOMIC DNA]</scope>
    <source>
        <strain evidence="10">CGMCC 4.7241</strain>
    </source>
</reference>
<evidence type="ECO:0000313" key="9">
    <source>
        <dbReference type="EMBL" id="MFC3764682.1"/>
    </source>
</evidence>
<dbReference type="PANTHER" id="PTHR43744:SF8">
    <property type="entry name" value="SN-GLYCEROL-3-PHOSPHATE TRANSPORT SYSTEM PERMEASE PROTEIN UGPE"/>
    <property type="match status" value="1"/>
</dbReference>
<evidence type="ECO:0000256" key="5">
    <source>
        <dbReference type="ARBA" id="ARBA00022989"/>
    </source>
</evidence>
<keyword evidence="2 7" id="KW-0813">Transport</keyword>
<feature type="domain" description="ABC transmembrane type-1" evidence="8">
    <location>
        <begin position="72"/>
        <end position="261"/>
    </location>
</feature>
<dbReference type="Gene3D" id="1.10.3720.10">
    <property type="entry name" value="MetI-like"/>
    <property type="match status" value="1"/>
</dbReference>
<protein>
    <submittedName>
        <fullName evidence="9">Carbohydrate ABC transporter permease</fullName>
    </submittedName>
</protein>
<comment type="similarity">
    <text evidence="7">Belongs to the binding-protein-dependent transport system permease family.</text>
</comment>
<dbReference type="PROSITE" id="PS50928">
    <property type="entry name" value="ABC_TM1"/>
    <property type="match status" value="1"/>
</dbReference>
<keyword evidence="4 7" id="KW-0812">Transmembrane</keyword>
<dbReference type="InterPro" id="IPR000515">
    <property type="entry name" value="MetI-like"/>
</dbReference>
<feature type="transmembrane region" description="Helical" evidence="7">
    <location>
        <begin position="240"/>
        <end position="259"/>
    </location>
</feature>